<keyword evidence="2" id="KW-1133">Transmembrane helix</keyword>
<organism evidence="3 4">
    <name type="scientific">Oryctolagus cuniculus</name>
    <name type="common">Rabbit</name>
    <dbReference type="NCBI Taxonomy" id="9986"/>
    <lineage>
        <taxon>Eukaryota</taxon>
        <taxon>Metazoa</taxon>
        <taxon>Chordata</taxon>
        <taxon>Craniata</taxon>
        <taxon>Vertebrata</taxon>
        <taxon>Euteleostomi</taxon>
        <taxon>Mammalia</taxon>
        <taxon>Eutheria</taxon>
        <taxon>Euarchontoglires</taxon>
        <taxon>Glires</taxon>
        <taxon>Lagomorpha</taxon>
        <taxon>Leporidae</taxon>
        <taxon>Oryctolagus</taxon>
    </lineage>
</organism>
<evidence type="ECO:0000256" key="2">
    <source>
        <dbReference type="SAM" id="Phobius"/>
    </source>
</evidence>
<accession>G1T6T2</accession>
<feature type="transmembrane region" description="Helical" evidence="2">
    <location>
        <begin position="7"/>
        <end position="29"/>
    </location>
</feature>
<evidence type="ECO:0000313" key="4">
    <source>
        <dbReference type="Proteomes" id="UP000001811"/>
    </source>
</evidence>
<dbReference type="eggNOG" id="ENOG502S6KQ">
    <property type="taxonomic scope" value="Eukaryota"/>
</dbReference>
<feature type="region of interest" description="Disordered" evidence="1">
    <location>
        <begin position="97"/>
        <end position="129"/>
    </location>
</feature>
<evidence type="ECO:0000313" key="3">
    <source>
        <dbReference type="Ensembl" id="ENSOCUP00000012154.4"/>
    </source>
</evidence>
<keyword evidence="2" id="KW-0812">Transmembrane</keyword>
<evidence type="ECO:0000256" key="1">
    <source>
        <dbReference type="SAM" id="MobiDB-lite"/>
    </source>
</evidence>
<gene>
    <name evidence="3" type="primary">TMEM252</name>
</gene>
<dbReference type="Proteomes" id="UP000001811">
    <property type="component" value="Chromosome 1"/>
</dbReference>
<dbReference type="AlphaFoldDB" id="G1T6T2"/>
<name>G1T6T2_RABIT</name>
<dbReference type="InParanoid" id="G1T6T2"/>
<dbReference type="EMBL" id="AAGW02048661">
    <property type="status" value="NOT_ANNOTATED_CDS"/>
    <property type="molecule type" value="Genomic_DNA"/>
</dbReference>
<dbReference type="PANTHER" id="PTHR35682:SF1">
    <property type="entry name" value="TRANSMEMBRANE PROTEIN 252"/>
    <property type="match status" value="1"/>
</dbReference>
<dbReference type="GeneTree" id="ENSGT00390000005250"/>
<sequence length="270" mass="29751">MQNRTSLLLGAFVLLTGFLMICLGAFFISSGSILSCWGSQILAYLLLPLGFAILLSGIFWSTYRQANGSKGVFSRVLGEHLAQGALPLATVDRPDFYPPAYEESPDAEKPSCPAQGEAWHDPPPRYTETSLEFQDENDAQPEAPPAYEEDEQAWQLLQCPRTPRGHAGSSACSEALRHPAHTPAGVRCSEDRRRAPAEEKQSGQPHSRAPPAEGKDAGRVWLCSRVWALVTLAQHASKGKREGTRAHPWSPRALLHTIVLSINFFFYNQK</sequence>
<proteinExistence type="predicted"/>
<dbReference type="Ensembl" id="ENSOCUT00000014142.4">
    <property type="protein sequence ID" value="ENSOCUP00000012154.4"/>
    <property type="gene ID" value="ENSOCUG00000014142.4"/>
</dbReference>
<dbReference type="FunCoup" id="G1T6T2">
    <property type="interactions" value="27"/>
</dbReference>
<dbReference type="Bgee" id="ENSOCUG00000014142">
    <property type="expression patterns" value="Expressed in adult mammalian kidney and 9 other cell types or tissues"/>
</dbReference>
<reference evidence="3" key="2">
    <citation type="submission" date="2025-08" db="UniProtKB">
        <authorList>
            <consortium name="Ensembl"/>
        </authorList>
    </citation>
    <scope>IDENTIFICATION</scope>
    <source>
        <strain evidence="3">Thorbecke</strain>
    </source>
</reference>
<dbReference type="InterPro" id="IPR031363">
    <property type="entry name" value="TMEM252"/>
</dbReference>
<feature type="compositionally biased region" description="Basic and acidic residues" evidence="1">
    <location>
        <begin position="188"/>
        <end position="201"/>
    </location>
</feature>
<evidence type="ECO:0008006" key="5">
    <source>
        <dbReference type="Google" id="ProtNLM"/>
    </source>
</evidence>
<feature type="transmembrane region" description="Helical" evidence="2">
    <location>
        <begin position="41"/>
        <end position="60"/>
    </location>
</feature>
<keyword evidence="2" id="KW-0472">Membrane</keyword>
<dbReference type="PaxDb" id="9986-ENSOCUP00000012154"/>
<reference evidence="3" key="3">
    <citation type="submission" date="2025-09" db="UniProtKB">
        <authorList>
            <consortium name="Ensembl"/>
        </authorList>
    </citation>
    <scope>IDENTIFICATION</scope>
    <source>
        <strain evidence="3">Thorbecke</strain>
    </source>
</reference>
<feature type="region of interest" description="Disordered" evidence="1">
    <location>
        <begin position="161"/>
        <end position="216"/>
    </location>
</feature>
<protein>
    <recommendedName>
        <fullName evidence="5">Transmembrane protein 252</fullName>
    </recommendedName>
</protein>
<reference evidence="3 4" key="1">
    <citation type="journal article" date="2011" name="Nature">
        <title>A high-resolution map of human evolutionary constraint using 29 mammals.</title>
        <authorList>
            <person name="Lindblad-Toh K."/>
            <person name="Garber M."/>
            <person name="Zuk O."/>
            <person name="Lin M.F."/>
            <person name="Parker B.J."/>
            <person name="Washietl S."/>
            <person name="Kheradpour P."/>
            <person name="Ernst J."/>
            <person name="Jordan G."/>
            <person name="Mauceli E."/>
            <person name="Ward L.D."/>
            <person name="Lowe C.B."/>
            <person name="Holloway A.K."/>
            <person name="Clamp M."/>
            <person name="Gnerre S."/>
            <person name="Alfoldi J."/>
            <person name="Beal K."/>
            <person name="Chang J."/>
            <person name="Clawson H."/>
            <person name="Cuff J."/>
            <person name="Di Palma F."/>
            <person name="Fitzgerald S."/>
            <person name="Flicek P."/>
            <person name="Guttman M."/>
            <person name="Hubisz M.J."/>
            <person name="Jaffe D.B."/>
            <person name="Jungreis I."/>
            <person name="Kent W.J."/>
            <person name="Kostka D."/>
            <person name="Lara M."/>
            <person name="Martins A.L."/>
            <person name="Massingham T."/>
            <person name="Moltke I."/>
            <person name="Raney B.J."/>
            <person name="Rasmussen M.D."/>
            <person name="Robinson J."/>
            <person name="Stark A."/>
            <person name="Vilella A.J."/>
            <person name="Wen J."/>
            <person name="Xie X."/>
            <person name="Zody M.C."/>
            <person name="Baldwin J."/>
            <person name="Bloom T."/>
            <person name="Chin C.W."/>
            <person name="Heiman D."/>
            <person name="Nicol R."/>
            <person name="Nusbaum C."/>
            <person name="Young S."/>
            <person name="Wilkinson J."/>
            <person name="Worley K.C."/>
            <person name="Kovar C.L."/>
            <person name="Muzny D.M."/>
            <person name="Gibbs R.A."/>
            <person name="Cree A."/>
            <person name="Dihn H.H."/>
            <person name="Fowler G."/>
            <person name="Jhangiani S."/>
            <person name="Joshi V."/>
            <person name="Lee S."/>
            <person name="Lewis L.R."/>
            <person name="Nazareth L.V."/>
            <person name="Okwuonu G."/>
            <person name="Santibanez J."/>
            <person name="Warren W.C."/>
            <person name="Mardis E.R."/>
            <person name="Weinstock G.M."/>
            <person name="Wilson R.K."/>
            <person name="Delehaunty K."/>
            <person name="Dooling D."/>
            <person name="Fronik C."/>
            <person name="Fulton L."/>
            <person name="Fulton B."/>
            <person name="Graves T."/>
            <person name="Minx P."/>
            <person name="Sodergren E."/>
            <person name="Birney E."/>
            <person name="Margulies E.H."/>
            <person name="Herrero J."/>
            <person name="Green E.D."/>
            <person name="Haussler D."/>
            <person name="Siepel A."/>
            <person name="Goldman N."/>
            <person name="Pollard K.S."/>
            <person name="Pedersen J.S."/>
            <person name="Lander E.S."/>
            <person name="Kellis M."/>
        </authorList>
    </citation>
    <scope>NUCLEOTIDE SEQUENCE [LARGE SCALE GENOMIC DNA]</scope>
    <source>
        <strain evidence="3 4">Thorbecke inbred</strain>
    </source>
</reference>
<dbReference type="HOGENOM" id="CLU_1061579_0_0_1"/>
<dbReference type="PANTHER" id="PTHR35682">
    <property type="entry name" value="TRANSMEMBRANE PROTEIN 252"/>
    <property type="match status" value="1"/>
</dbReference>
<keyword evidence="4" id="KW-1185">Reference proteome</keyword>
<dbReference type="Pfam" id="PF15664">
    <property type="entry name" value="TMEM252"/>
    <property type="match status" value="1"/>
</dbReference>